<keyword evidence="1" id="KW-0676">Redox-active center</keyword>
<dbReference type="InterPro" id="IPR006311">
    <property type="entry name" value="TAT_signal"/>
</dbReference>
<evidence type="ECO:0000259" key="4">
    <source>
        <dbReference type="Pfam" id="PF13462"/>
    </source>
</evidence>
<feature type="signal peptide" evidence="3">
    <location>
        <begin position="1"/>
        <end position="27"/>
    </location>
</feature>
<dbReference type="PROSITE" id="PS51318">
    <property type="entry name" value="TAT"/>
    <property type="match status" value="1"/>
</dbReference>
<dbReference type="EMBL" id="JAAVTX010000002">
    <property type="protein sequence ID" value="NKE44197.1"/>
    <property type="molecule type" value="Genomic_DNA"/>
</dbReference>
<feature type="region of interest" description="Disordered" evidence="2">
    <location>
        <begin position="29"/>
        <end position="49"/>
    </location>
</feature>
<name>A0ABX1EWL3_9PROT</name>
<dbReference type="InterPro" id="IPR036249">
    <property type="entry name" value="Thioredoxin-like_sf"/>
</dbReference>
<feature type="chain" id="PRO_5045500268" evidence="3">
    <location>
        <begin position="28"/>
        <end position="217"/>
    </location>
</feature>
<keyword evidence="6" id="KW-1185">Reference proteome</keyword>
<proteinExistence type="predicted"/>
<sequence length="217" mass="23307">MLDRRSILTIAASLAPGLALAPRLASAQGAAPAQPAPPPLAADDPRMSERSVGRVDAPVTVIEYFSLTCGHCAAFHRETYPKVKSDLIESGRMRLVFRDFPLDGLALAASAVARSLPPERYEPFISTLLSSQDRWAFARGGDPREELFKVAALAGMSRAKYDEVLADQALARAILAARVAGQQEHNVTSTPSFVFGNRTVPGNMAFARFAALVAETR</sequence>
<keyword evidence="3" id="KW-0732">Signal</keyword>
<evidence type="ECO:0000256" key="2">
    <source>
        <dbReference type="SAM" id="MobiDB-lite"/>
    </source>
</evidence>
<dbReference type="PROSITE" id="PS00194">
    <property type="entry name" value="THIOREDOXIN_1"/>
    <property type="match status" value="1"/>
</dbReference>
<dbReference type="Gene3D" id="3.40.30.10">
    <property type="entry name" value="Glutaredoxin"/>
    <property type="match status" value="1"/>
</dbReference>
<evidence type="ECO:0000256" key="1">
    <source>
        <dbReference type="ARBA" id="ARBA00023284"/>
    </source>
</evidence>
<evidence type="ECO:0000313" key="6">
    <source>
        <dbReference type="Proteomes" id="UP000765160"/>
    </source>
</evidence>
<evidence type="ECO:0000313" key="5">
    <source>
        <dbReference type="EMBL" id="NKE44197.1"/>
    </source>
</evidence>
<evidence type="ECO:0000256" key="3">
    <source>
        <dbReference type="SAM" id="SignalP"/>
    </source>
</evidence>
<feature type="domain" description="Thioredoxin-like fold" evidence="4">
    <location>
        <begin position="49"/>
        <end position="213"/>
    </location>
</feature>
<protein>
    <submittedName>
        <fullName evidence="5">Thioredoxin domain-containing protein</fullName>
    </submittedName>
</protein>
<organism evidence="5 6">
    <name type="scientific">Falsiroseomonas frigidaquae</name>
    <dbReference type="NCBI Taxonomy" id="487318"/>
    <lineage>
        <taxon>Bacteria</taxon>
        <taxon>Pseudomonadati</taxon>
        <taxon>Pseudomonadota</taxon>
        <taxon>Alphaproteobacteria</taxon>
        <taxon>Acetobacterales</taxon>
        <taxon>Roseomonadaceae</taxon>
        <taxon>Falsiroseomonas</taxon>
    </lineage>
</organism>
<gene>
    <name evidence="5" type="ORF">HB662_05375</name>
</gene>
<dbReference type="Pfam" id="PF13462">
    <property type="entry name" value="Thioredoxin_4"/>
    <property type="match status" value="1"/>
</dbReference>
<dbReference type="RefSeq" id="WP_168047987.1">
    <property type="nucleotide sequence ID" value="NZ_JAATJR010000002.1"/>
</dbReference>
<reference evidence="5 6" key="1">
    <citation type="submission" date="2020-03" db="EMBL/GenBank/DDBJ databases">
        <title>Roseomonas selenitidurans sp. nov. isolated from soil.</title>
        <authorList>
            <person name="Liu H."/>
        </authorList>
    </citation>
    <scope>NUCLEOTIDE SEQUENCE [LARGE SCALE GENOMIC DNA]</scope>
    <source>
        <strain evidence="5 6">JCM 15073</strain>
    </source>
</reference>
<dbReference type="SUPFAM" id="SSF52833">
    <property type="entry name" value="Thioredoxin-like"/>
    <property type="match status" value="1"/>
</dbReference>
<dbReference type="InterPro" id="IPR012336">
    <property type="entry name" value="Thioredoxin-like_fold"/>
</dbReference>
<accession>A0ABX1EWL3</accession>
<comment type="caution">
    <text evidence="5">The sequence shown here is derived from an EMBL/GenBank/DDBJ whole genome shotgun (WGS) entry which is preliminary data.</text>
</comment>
<dbReference type="Proteomes" id="UP000765160">
    <property type="component" value="Unassembled WGS sequence"/>
</dbReference>
<dbReference type="InterPro" id="IPR017937">
    <property type="entry name" value="Thioredoxin_CS"/>
</dbReference>